<evidence type="ECO:0000256" key="7">
    <source>
        <dbReference type="ARBA" id="ARBA00023121"/>
    </source>
</evidence>
<protein>
    <recommendedName>
        <fullName evidence="10">Mitochondrial distribution and morphology protein 34</fullName>
    </recommendedName>
</protein>
<feature type="region of interest" description="Disordered" evidence="11">
    <location>
        <begin position="379"/>
        <end position="398"/>
    </location>
</feature>
<keyword evidence="5 10" id="KW-1000">Mitochondrion outer membrane</keyword>
<comment type="domain">
    <text evidence="10">Lacks alpha-helical transmembrane segments, suggesting that it resides in the membrane via beta-sheet conformations similar to those predicted for other outer membrane proteins and porin.</text>
</comment>
<dbReference type="OrthoDB" id="17927at2759"/>
<dbReference type="GO" id="GO:0007005">
    <property type="term" value="P:mitochondrion organization"/>
    <property type="evidence" value="ECO:0007669"/>
    <property type="project" value="InterPro"/>
</dbReference>
<comment type="subcellular location">
    <subcellularLocation>
        <location evidence="1">Membrane</location>
    </subcellularLocation>
    <subcellularLocation>
        <location evidence="10">Mitochondrion outer membrane</location>
        <topology evidence="10">Multi-pass membrane protein</topology>
    </subcellularLocation>
    <text evidence="10">The ERMES/MDM complex localizes to a few discrete foci (around 10 per single cell), that represent mitochondria-endoplasmic reticulum junctions. These foci are often found next to mtDNA nucleoids.</text>
</comment>
<dbReference type="InParanoid" id="A0A286UNX6"/>
<feature type="region of interest" description="Disordered" evidence="11">
    <location>
        <begin position="208"/>
        <end position="284"/>
    </location>
</feature>
<feature type="region of interest" description="Disordered" evidence="11">
    <location>
        <begin position="482"/>
        <end position="577"/>
    </location>
</feature>
<feature type="region of interest" description="Disordered" evidence="11">
    <location>
        <begin position="796"/>
        <end position="827"/>
    </location>
</feature>
<gene>
    <name evidence="10" type="primary">MDM34</name>
    <name evidence="13" type="ORF">PNOK_0387600</name>
</gene>
<keyword evidence="7" id="KW-0446">Lipid-binding</keyword>
<evidence type="ECO:0000256" key="5">
    <source>
        <dbReference type="ARBA" id="ARBA00022787"/>
    </source>
</evidence>
<evidence type="ECO:0000256" key="4">
    <source>
        <dbReference type="ARBA" id="ARBA00022692"/>
    </source>
</evidence>
<evidence type="ECO:0000259" key="12">
    <source>
        <dbReference type="PROSITE" id="PS51847"/>
    </source>
</evidence>
<dbReference type="GO" id="GO:0008289">
    <property type="term" value="F:lipid binding"/>
    <property type="evidence" value="ECO:0007669"/>
    <property type="project" value="UniProtKB-KW"/>
</dbReference>
<name>A0A286UNX6_9AGAM</name>
<organism evidence="13 14">
    <name type="scientific">Pyrrhoderma noxium</name>
    <dbReference type="NCBI Taxonomy" id="2282107"/>
    <lineage>
        <taxon>Eukaryota</taxon>
        <taxon>Fungi</taxon>
        <taxon>Dikarya</taxon>
        <taxon>Basidiomycota</taxon>
        <taxon>Agaricomycotina</taxon>
        <taxon>Agaricomycetes</taxon>
        <taxon>Hymenochaetales</taxon>
        <taxon>Hymenochaetaceae</taxon>
        <taxon>Pyrrhoderma</taxon>
    </lineage>
</organism>
<evidence type="ECO:0000256" key="9">
    <source>
        <dbReference type="ARBA" id="ARBA00023136"/>
    </source>
</evidence>
<keyword evidence="6" id="KW-0445">Lipid transport</keyword>
<dbReference type="InterPro" id="IPR027536">
    <property type="entry name" value="MDM34"/>
</dbReference>
<feature type="compositionally biased region" description="Low complexity" evidence="11">
    <location>
        <begin position="379"/>
        <end position="397"/>
    </location>
</feature>
<dbReference type="PANTHER" id="PTHR28185">
    <property type="entry name" value="MITOCHONDRIAL DISTRIBUTION AND MORPHOLOGY PROTEIN 34"/>
    <property type="match status" value="1"/>
</dbReference>
<dbReference type="HAMAP" id="MF_03105">
    <property type="entry name" value="Mdm34"/>
    <property type="match status" value="1"/>
</dbReference>
<dbReference type="Pfam" id="PF26545">
    <property type="entry name" value="Mdm34_N"/>
    <property type="match status" value="1"/>
</dbReference>
<dbReference type="GO" id="GO:1990456">
    <property type="term" value="P:mitochondrion-endoplasmic reticulum membrane tethering"/>
    <property type="evidence" value="ECO:0007669"/>
    <property type="project" value="TreeGrafter"/>
</dbReference>
<dbReference type="AlphaFoldDB" id="A0A286UNX6"/>
<feature type="compositionally biased region" description="Low complexity" evidence="11">
    <location>
        <begin position="659"/>
        <end position="675"/>
    </location>
</feature>
<keyword evidence="14" id="KW-1185">Reference proteome</keyword>
<evidence type="ECO:0000313" key="13">
    <source>
        <dbReference type="EMBL" id="PAV21249.1"/>
    </source>
</evidence>
<feature type="compositionally biased region" description="Low complexity" evidence="11">
    <location>
        <begin position="720"/>
        <end position="736"/>
    </location>
</feature>
<keyword evidence="9 10" id="KW-0472">Membrane</keyword>
<feature type="region of interest" description="Disordered" evidence="11">
    <location>
        <begin position="619"/>
        <end position="779"/>
    </location>
</feature>
<comment type="caution">
    <text evidence="13">The sequence shown here is derived from an EMBL/GenBank/DDBJ whole genome shotgun (WGS) entry which is preliminary data.</text>
</comment>
<keyword evidence="4 10" id="KW-0812">Transmembrane</keyword>
<feature type="compositionally biased region" description="Low complexity" evidence="11">
    <location>
        <begin position="253"/>
        <end position="271"/>
    </location>
</feature>
<feature type="compositionally biased region" description="Low complexity" evidence="11">
    <location>
        <begin position="759"/>
        <end position="779"/>
    </location>
</feature>
<dbReference type="EMBL" id="NBII01000003">
    <property type="protein sequence ID" value="PAV21249.1"/>
    <property type="molecule type" value="Genomic_DNA"/>
</dbReference>
<evidence type="ECO:0000256" key="1">
    <source>
        <dbReference type="ARBA" id="ARBA00004370"/>
    </source>
</evidence>
<feature type="compositionally biased region" description="Basic and acidic residues" evidence="11">
    <location>
        <begin position="742"/>
        <end position="753"/>
    </location>
</feature>
<dbReference type="InterPro" id="IPR058825">
    <property type="entry name" value="MDM34_N"/>
</dbReference>
<feature type="compositionally biased region" description="Polar residues" evidence="11">
    <location>
        <begin position="485"/>
        <end position="503"/>
    </location>
</feature>
<dbReference type="PROSITE" id="PS51847">
    <property type="entry name" value="SMP"/>
    <property type="match status" value="1"/>
</dbReference>
<dbReference type="InterPro" id="IPR031468">
    <property type="entry name" value="SMP_LBD"/>
</dbReference>
<evidence type="ECO:0000256" key="11">
    <source>
        <dbReference type="SAM" id="MobiDB-lite"/>
    </source>
</evidence>
<dbReference type="PANTHER" id="PTHR28185:SF1">
    <property type="entry name" value="MITOCHONDRIAL DISTRIBUTION AND MORPHOLOGY PROTEIN 34"/>
    <property type="match status" value="1"/>
</dbReference>
<dbReference type="GO" id="GO:0015914">
    <property type="term" value="P:phospholipid transport"/>
    <property type="evidence" value="ECO:0007669"/>
    <property type="project" value="TreeGrafter"/>
</dbReference>
<comment type="subunit">
    <text evidence="10">Component of the ER-mitochondria encounter structure (ERMES) or MDM complex, composed of MMM1, MDM10, MDM12 and MDM34.</text>
</comment>
<comment type="function">
    <text evidence="10">Component of the ERMES/MDM complex, which serves as a molecular tether to connect the endoplasmic reticulum (ER) and mitochondria. Components of this complex are involved in the control of mitochondrial shape and protein biogenesis, and function in nonvesicular lipid trafficking between the ER and mitochondria. MDM34 is required for the interaction of the ER-resident membrane protein MMM1 and the outer mitochondrial membrane-resident beta-barrel protein MDM10.</text>
</comment>
<evidence type="ECO:0000256" key="8">
    <source>
        <dbReference type="ARBA" id="ARBA00023128"/>
    </source>
</evidence>
<keyword evidence="3 10" id="KW-1134">Transmembrane beta strand</keyword>
<dbReference type="STRING" id="2282107.A0A286UNX6"/>
<feature type="domain" description="SMP-LTD" evidence="12">
    <location>
        <begin position="1"/>
        <end position="194"/>
    </location>
</feature>
<evidence type="ECO:0000313" key="14">
    <source>
        <dbReference type="Proteomes" id="UP000217199"/>
    </source>
</evidence>
<dbReference type="GO" id="GO:0032865">
    <property type="term" value="C:ERMES complex"/>
    <property type="evidence" value="ECO:0007669"/>
    <property type="project" value="UniProtKB-UniRule"/>
</dbReference>
<feature type="compositionally biased region" description="Basic and acidic residues" evidence="11">
    <location>
        <begin position="697"/>
        <end position="710"/>
    </location>
</feature>
<evidence type="ECO:0000256" key="10">
    <source>
        <dbReference type="HAMAP-Rule" id="MF_03105"/>
    </source>
</evidence>
<accession>A0A286UNX6</accession>
<dbReference type="Proteomes" id="UP000217199">
    <property type="component" value="Unassembled WGS sequence"/>
</dbReference>
<reference evidence="13 14" key="1">
    <citation type="journal article" date="2017" name="Mol. Ecol.">
        <title>Comparative and population genomic landscape of Phellinus noxius: A hypervariable fungus causing root rot in trees.</title>
        <authorList>
            <person name="Chung C.L."/>
            <person name="Lee T.J."/>
            <person name="Akiba M."/>
            <person name="Lee H.H."/>
            <person name="Kuo T.H."/>
            <person name="Liu D."/>
            <person name="Ke H.M."/>
            <person name="Yokoi T."/>
            <person name="Roa M.B."/>
            <person name="Lu M.J."/>
            <person name="Chang Y.Y."/>
            <person name="Ann P.J."/>
            <person name="Tsai J.N."/>
            <person name="Chen C.Y."/>
            <person name="Tzean S.S."/>
            <person name="Ota Y."/>
            <person name="Hattori T."/>
            <person name="Sahashi N."/>
            <person name="Liou R.F."/>
            <person name="Kikuchi T."/>
            <person name="Tsai I.J."/>
        </authorList>
    </citation>
    <scope>NUCLEOTIDE SEQUENCE [LARGE SCALE GENOMIC DNA]</scope>
    <source>
        <strain evidence="13 14">FFPRI411160</strain>
    </source>
</reference>
<sequence length="827" mass="91891">MSFSFQWPRFSDQFHADAIQLLNNALNKGNKPPVIADRIEVVELEMGTQPPELEIRDIGDLTLNQFRGIFRLTYSGDAHIVLRTKVQANPLYHKKPDIHLMGGSRGMLAANQPLIVPMLLRLSNFKLNSYVVLVVSKQKGITLVFKTDPLQNVDINSTFDSITVIQKFIQKEIEGQLRQMFREDLPGIIHRLSQQWIKRSTTVEAPYLAKRPPLRPRQYMDTMSNPELMRMRPSSSPGLDSYGIRHPPKSQASQRGVSRSVSGRMSPSGVRTPETPEYQYDQESGTFVSKFPETKAFSHLGRLHRESRGLADLAEEDGSEFGGTDNEGSFDVVDWDDTMTDVGPPVSEANMTEFESIPAVGGGTITRPRVYHSASLMHTKPSTSHHSNSSSVTSLTSPALQRLSQSVADVGQYPSRPYRSRGSLPSLRGDWDRSSLYGGTTYSESPQYRTPVSAFPYRPKVEDELDEFPFEHPADLPSLSRRLSDTVQSGSSIPSTSAVQLDTPNYPDPDDPDLEFNPDSPKSHLHSQSQHLHPPHRKSSNSRRSSVSSQGTSPFSPYTVYTEPGDNDDEEGGSVPKIVLRPGINNAISQLSLLNRSNHTLSPFTRPLEHFMIRSVPPRTLFTKGGSPKGPKQVHSERQPVKAKRKRVYRVGGSKGPENENGNLNGGDSNNLKSNATPNSTPQADKQIEEEVEEVTELERERQRIEERIRQVTAAKKANSTPSSSDPPWSPLSNPSELDPSEIDRYFRSRDDYIPSPLPMSRSSSSSLSQPPVLGSPLVLPIPISATRTRRDSNIDFSHLSSSNSNGNGNSNSINSRASSPLLRYRI</sequence>
<comment type="similarity">
    <text evidence="10">Belongs to the MDM34 family.</text>
</comment>
<feature type="region of interest" description="Disordered" evidence="11">
    <location>
        <begin position="407"/>
        <end position="432"/>
    </location>
</feature>
<dbReference type="CDD" id="cd21673">
    <property type="entry name" value="SMP_Mdm34"/>
    <property type="match status" value="1"/>
</dbReference>
<proteinExistence type="inferred from homology"/>
<evidence type="ECO:0000256" key="2">
    <source>
        <dbReference type="ARBA" id="ARBA00022448"/>
    </source>
</evidence>
<evidence type="ECO:0000256" key="6">
    <source>
        <dbReference type="ARBA" id="ARBA00023055"/>
    </source>
</evidence>
<keyword evidence="2" id="KW-0813">Transport</keyword>
<feature type="compositionally biased region" description="Low complexity" evidence="11">
    <location>
        <begin position="796"/>
        <end position="820"/>
    </location>
</feature>
<evidence type="ECO:0000256" key="3">
    <source>
        <dbReference type="ARBA" id="ARBA00022452"/>
    </source>
</evidence>
<keyword evidence="8 10" id="KW-0496">Mitochondrion</keyword>